<evidence type="ECO:0000256" key="13">
    <source>
        <dbReference type="ARBA" id="ARBA00022884"/>
    </source>
</evidence>
<dbReference type="PROSITE" id="PS50142">
    <property type="entry name" value="RNASE_3_2"/>
    <property type="match status" value="2"/>
</dbReference>
<dbReference type="SMART" id="SM00487">
    <property type="entry name" value="DEXDc"/>
    <property type="match status" value="1"/>
</dbReference>
<dbReference type="GO" id="GO:0003723">
    <property type="term" value="F:RNA binding"/>
    <property type="evidence" value="ECO:0007669"/>
    <property type="project" value="UniProtKB-UniRule"/>
</dbReference>
<evidence type="ECO:0000256" key="4">
    <source>
        <dbReference type="ARBA" id="ARBA00022721"/>
    </source>
</evidence>
<feature type="domain" description="Helicase ATP-binding" evidence="22">
    <location>
        <begin position="208"/>
        <end position="390"/>
    </location>
</feature>
<evidence type="ECO:0000256" key="3">
    <source>
        <dbReference type="ARBA" id="ARBA00020797"/>
    </source>
</evidence>
<dbReference type="EMBL" id="KV460234">
    <property type="protein sequence ID" value="OBT95631.1"/>
    <property type="molecule type" value="Genomic_DNA"/>
</dbReference>
<evidence type="ECO:0000256" key="1">
    <source>
        <dbReference type="ARBA" id="ARBA00001936"/>
    </source>
</evidence>
<keyword evidence="14" id="KW-0051">Antiviral defense</keyword>
<dbReference type="InterPro" id="IPR000999">
    <property type="entry name" value="RNase_III_dom"/>
</dbReference>
<feature type="domain" description="Dicer dsRNA-binding fold" evidence="24">
    <location>
        <begin position="733"/>
        <end position="823"/>
    </location>
</feature>
<dbReference type="CDD" id="cd18034">
    <property type="entry name" value="DEXHc_dicer"/>
    <property type="match status" value="1"/>
</dbReference>
<dbReference type="GO" id="GO:0004525">
    <property type="term" value="F:ribonuclease III activity"/>
    <property type="evidence" value="ECO:0007669"/>
    <property type="project" value="InterPro"/>
</dbReference>
<dbReference type="InterPro" id="IPR006935">
    <property type="entry name" value="Helicase/UvrB_N"/>
</dbReference>
<sequence>MCHTVGTAAPLHGQSGVDGAPTEGNMDLDIEISQVTTLKSPTTPKPPTTPAHQADSPPSIVSLPSAFNMQVPEVMVPALATRSTDAVIEDLRRRGLHPGAPTVDKEPLTVYVEEVSRTQKEDIAIEDEDAGDESESDDESPAHPSENQELSYEKSVRESYIRSRVFQAAKDSTAPETKGDDKQSVKWLIKDSGSQEIISSPREYQIELFEKAKTQNTIAVLDTGSGKTLIAALLLRHVIDEELERRASGGDKRIAFFLVDSVALVFQQYAVLKCNLNHKMEQFCGDMGCDLWSKELWEKHFNENMVIVCTAEVLFQCLHHSFITIKQINLLIFDEAHHAKRNHAYARIIKDFYASEPDQSLLPRIFGMTASPVDARTNIKKGAAELEALLHSQIATASDASLLQYTNKKTREEVAYYDPLPPPTESQLFKRAHQLVGGIKECSKPLEYAVTASSDLGSWVADRVLLISFTGEDVKRLGAQIESNFHKQAQIDPIPLSNLEDRKEKLRSAQQIIMEHVFASPQLSRSQLSSKVLGLASKLRERFERTTFDKCIVFVKQRYTAKLLADLFASPQIGTPHLRVGSLTGTRNRSGADLESSFRNQVITLRRFRQGEINCLFATSVAEEGLDIPDCNLVIRFDLYSTVIQYIQSRGRARQDNSVYFHFIERGNKVQDALAREVRRNENILKEFCQALPEDRLLSGNNYNMDYFLAKERNIMRTYTEPSTGAKLTYRMSLSVLANFVASLPHSSESTPHPEYMMTAMGAKYVCEVILPENSPVHGAIGRPANTKQVAKCSAAFEACLSLRKGKHLDEYLLSTFKDRGPAMRNAQLAITSKANTDYDMRTKPSMWAAGETPSELFLTILSLKDPVQLDRPSQPLGLLTRGPLPPLPLFQLYFGGGKHTAAVSTAVGSLAVSSETLELINTFTLRIFKDIFSKEYESDPAQMPYFIVPISDTDTTCRARLPVDLISWDILRIVSDNQWLTWDKSTPESFFEDKYIIDPFDGSRKIWARKVTHAYKPLDPVPPNTAARSARKNNLNILEYSCSLFKVARSKRTFSETQPVIEGDVIPFRRNFLDDHDDPANSGPTKCYVVPEPLTISALPTLIVAMAYTFPAIIHRIESYLIAVEACSMLHLPISADLALECMTKDSRNTDEHGDEQVEFQRGMGNNYERLEFLGDCFLKMATSISLYTLHPDSNEFDFHVKRMLMICNKNLMDVALQLKLYEFIRSQAFNRRAWYPEGLVLKKGKAAQAPKKHKLGDKTIADVSEALIGAALLTPSNGHAMDHAVRAVTELVCSTDHAIEKWEDYFKGYTKPKYQITASTASQRNLAEQIEITHDYHFHYPRLLRSAFIHPSYPFVYERIPNYQRLEFLGDSLLDMACVNFLFHRFPTKDPQWLTEHKMAMVSNQFLGAVCVALGFHTQLLQFNPIIQSSITEYVCEITEAREQAEQDAIRDGKLPSDCARDYWLHAKLPPKCLPDIIEAYIGAIFVDSSFNYEEVERFFDLHIKWYFEDITLYDTFANKHPVTFLHKFLQQNMGCAKYRITASSMPDDSSGTPPKILATVMIHSQILVGVERDSARYAKIAVAQKALEILKAGTLTQFRQTYRCDCKEKGLDVEDCNMEDAAQESMEDHVGIKTLDVESALGADIGVEGSRNGSISSA</sequence>
<dbReference type="FunFam" id="1.10.1520.10:FF:000015">
    <property type="entry name" value="Dicer-like protein 1"/>
    <property type="match status" value="1"/>
</dbReference>
<dbReference type="InterPro" id="IPR027417">
    <property type="entry name" value="P-loop_NTPase"/>
</dbReference>
<dbReference type="Pfam" id="PF03368">
    <property type="entry name" value="Dicer_dimer"/>
    <property type="match status" value="1"/>
</dbReference>
<dbReference type="InterPro" id="IPR005034">
    <property type="entry name" value="Dicer_dimerisation"/>
</dbReference>
<dbReference type="Gene3D" id="3.30.160.380">
    <property type="entry name" value="Dicer dimerisation domain"/>
    <property type="match status" value="1"/>
</dbReference>
<evidence type="ECO:0000256" key="14">
    <source>
        <dbReference type="ARBA" id="ARBA00023118"/>
    </source>
</evidence>
<evidence type="ECO:0000259" key="22">
    <source>
        <dbReference type="PROSITE" id="PS51192"/>
    </source>
</evidence>
<dbReference type="PANTHER" id="PTHR14950">
    <property type="entry name" value="DICER-RELATED"/>
    <property type="match status" value="1"/>
</dbReference>
<reference evidence="25 26" key="1">
    <citation type="submission" date="2016-03" db="EMBL/GenBank/DDBJ databases">
        <title>Comparative genomics of Pseudogymnoascus destructans, the fungus causing white-nose syndrome of bats.</title>
        <authorList>
            <person name="Palmer J.M."/>
            <person name="Drees K.P."/>
            <person name="Foster J.T."/>
            <person name="Lindner D.L."/>
        </authorList>
    </citation>
    <scope>NUCLEOTIDE SEQUENCE [LARGE SCALE GENOMIC DNA]</scope>
    <source>
        <strain evidence="25 26">UAMH 10579</strain>
    </source>
</reference>
<protein>
    <recommendedName>
        <fullName evidence="3">Dicer-like protein 1</fullName>
    </recommendedName>
</protein>
<dbReference type="InterPro" id="IPR014001">
    <property type="entry name" value="Helicase_ATP-bd"/>
</dbReference>
<evidence type="ECO:0000256" key="2">
    <source>
        <dbReference type="ARBA" id="ARBA00001946"/>
    </source>
</evidence>
<feature type="domain" description="Helicase C-terminal" evidence="23">
    <location>
        <begin position="531"/>
        <end position="700"/>
    </location>
</feature>
<dbReference type="GO" id="GO:0005634">
    <property type="term" value="C:nucleus"/>
    <property type="evidence" value="ECO:0007669"/>
    <property type="project" value="TreeGrafter"/>
</dbReference>
<evidence type="ECO:0000259" key="24">
    <source>
        <dbReference type="PROSITE" id="PS51327"/>
    </source>
</evidence>
<evidence type="ECO:0000259" key="20">
    <source>
        <dbReference type="PROSITE" id="PS50142"/>
    </source>
</evidence>
<feature type="domain" description="DRBM" evidence="19">
    <location>
        <begin position="1523"/>
        <end position="1595"/>
    </location>
</feature>
<dbReference type="Pfam" id="PF00636">
    <property type="entry name" value="Ribonuclease_3"/>
    <property type="match status" value="2"/>
</dbReference>
<gene>
    <name evidence="25" type="primary">DCL1</name>
    <name evidence="25" type="ORF">VE01_05942</name>
</gene>
<dbReference type="GO" id="GO:0051607">
    <property type="term" value="P:defense response to virus"/>
    <property type="evidence" value="ECO:0007669"/>
    <property type="project" value="UniProtKB-KW"/>
</dbReference>
<keyword evidence="6" id="KW-0677">Repeat</keyword>
<evidence type="ECO:0000313" key="26">
    <source>
        <dbReference type="Proteomes" id="UP000091956"/>
    </source>
</evidence>
<keyword evidence="13 17" id="KW-0694">RNA-binding</keyword>
<evidence type="ECO:0000259" key="21">
    <source>
        <dbReference type="PROSITE" id="PS50821"/>
    </source>
</evidence>
<reference evidence="26" key="2">
    <citation type="journal article" date="2018" name="Nat. Commun.">
        <title>Extreme sensitivity to ultraviolet light in the fungal pathogen causing white-nose syndrome of bats.</title>
        <authorList>
            <person name="Palmer J.M."/>
            <person name="Drees K.P."/>
            <person name="Foster J.T."/>
            <person name="Lindner D.L."/>
        </authorList>
    </citation>
    <scope>NUCLEOTIDE SEQUENCE [LARGE SCALE GENOMIC DNA]</scope>
    <source>
        <strain evidence="26">UAMH 10579</strain>
    </source>
</reference>
<comment type="similarity">
    <text evidence="16 17">Belongs to the helicase family. Dicer subfamily.</text>
</comment>
<dbReference type="PROSITE" id="PS50821">
    <property type="entry name" value="PAZ"/>
    <property type="match status" value="1"/>
</dbReference>
<dbReference type="InterPro" id="IPR001650">
    <property type="entry name" value="Helicase_C-like"/>
</dbReference>
<dbReference type="PROSITE" id="PS50137">
    <property type="entry name" value="DS_RBD"/>
    <property type="match status" value="1"/>
</dbReference>
<keyword evidence="7" id="KW-0547">Nucleotide-binding</keyword>
<feature type="region of interest" description="Disordered" evidence="18">
    <location>
        <begin position="115"/>
        <end position="154"/>
    </location>
</feature>
<evidence type="ECO:0000256" key="8">
    <source>
        <dbReference type="ARBA" id="ARBA00022801"/>
    </source>
</evidence>
<evidence type="ECO:0000256" key="10">
    <source>
        <dbReference type="ARBA" id="ARBA00022833"/>
    </source>
</evidence>
<evidence type="ECO:0000256" key="11">
    <source>
        <dbReference type="ARBA" id="ARBA00022840"/>
    </source>
</evidence>
<dbReference type="GO" id="GO:0046872">
    <property type="term" value="F:metal ion binding"/>
    <property type="evidence" value="ECO:0007669"/>
    <property type="project" value="UniProtKB-KW"/>
</dbReference>
<dbReference type="GO" id="GO:0004386">
    <property type="term" value="F:helicase activity"/>
    <property type="evidence" value="ECO:0007669"/>
    <property type="project" value="UniProtKB-KW"/>
</dbReference>
<dbReference type="Gene3D" id="3.40.50.300">
    <property type="entry name" value="P-loop containing nucleotide triphosphate hydrolases"/>
    <property type="match status" value="2"/>
</dbReference>
<dbReference type="Pfam" id="PF00271">
    <property type="entry name" value="Helicase_C"/>
    <property type="match status" value="1"/>
</dbReference>
<evidence type="ECO:0000259" key="19">
    <source>
        <dbReference type="PROSITE" id="PS50137"/>
    </source>
</evidence>
<dbReference type="SUPFAM" id="SSF54768">
    <property type="entry name" value="dsRNA-binding domain-like"/>
    <property type="match status" value="1"/>
</dbReference>
<dbReference type="GO" id="GO:0003677">
    <property type="term" value="F:DNA binding"/>
    <property type="evidence" value="ECO:0007669"/>
    <property type="project" value="InterPro"/>
</dbReference>
<evidence type="ECO:0000256" key="18">
    <source>
        <dbReference type="SAM" id="MobiDB-lite"/>
    </source>
</evidence>
<dbReference type="FunFam" id="3.40.50.300:FF:000628">
    <property type="entry name" value="Endoribonuclease Dicer"/>
    <property type="match status" value="1"/>
</dbReference>
<evidence type="ECO:0000256" key="16">
    <source>
        <dbReference type="ARBA" id="ARBA00035116"/>
    </source>
</evidence>
<keyword evidence="5" id="KW-0479">Metal-binding</keyword>
<proteinExistence type="inferred from homology"/>
<dbReference type="SMART" id="SM00490">
    <property type="entry name" value="HELICc"/>
    <property type="match status" value="1"/>
</dbReference>
<dbReference type="RefSeq" id="XP_018129364.1">
    <property type="nucleotide sequence ID" value="XM_018275400.2"/>
</dbReference>
<dbReference type="SMART" id="SM00535">
    <property type="entry name" value="RIBOc"/>
    <property type="match status" value="2"/>
</dbReference>
<keyword evidence="8" id="KW-0378">Hydrolase</keyword>
<keyword evidence="9" id="KW-0347">Helicase</keyword>
<dbReference type="Pfam" id="PF04851">
    <property type="entry name" value="ResIII"/>
    <property type="match status" value="1"/>
</dbReference>
<evidence type="ECO:0000256" key="7">
    <source>
        <dbReference type="ARBA" id="ARBA00022741"/>
    </source>
</evidence>
<evidence type="ECO:0000256" key="6">
    <source>
        <dbReference type="ARBA" id="ARBA00022737"/>
    </source>
</evidence>
<dbReference type="InterPro" id="IPR014720">
    <property type="entry name" value="dsRBD_dom"/>
</dbReference>
<keyword evidence="11" id="KW-0067">ATP-binding</keyword>
<dbReference type="GeneID" id="28839328"/>
<dbReference type="InterPro" id="IPR003100">
    <property type="entry name" value="PAZ_dom"/>
</dbReference>
<dbReference type="InterPro" id="IPR056755">
    <property type="entry name" value="DSRM_2"/>
</dbReference>
<comment type="cofactor">
    <cofactor evidence="1">
        <name>Mn(2+)</name>
        <dbReference type="ChEBI" id="CHEBI:29035"/>
    </cofactor>
</comment>
<dbReference type="PROSITE" id="PS00517">
    <property type="entry name" value="RNASE_3_1"/>
    <property type="match status" value="1"/>
</dbReference>
<keyword evidence="10" id="KW-0862">Zinc</keyword>
<evidence type="ECO:0000313" key="25">
    <source>
        <dbReference type="EMBL" id="OBT95631.1"/>
    </source>
</evidence>
<dbReference type="GO" id="GO:0005737">
    <property type="term" value="C:cytoplasm"/>
    <property type="evidence" value="ECO:0007669"/>
    <property type="project" value="TreeGrafter"/>
</dbReference>
<evidence type="ECO:0000256" key="17">
    <source>
        <dbReference type="PROSITE-ProRule" id="PRU00657"/>
    </source>
</evidence>
<evidence type="ECO:0000256" key="15">
    <source>
        <dbReference type="ARBA" id="ARBA00023211"/>
    </source>
</evidence>
<keyword evidence="26" id="KW-1185">Reference proteome</keyword>
<dbReference type="Pfam" id="PF24995">
    <property type="entry name" value="DSRM_2"/>
    <property type="match status" value="1"/>
</dbReference>
<dbReference type="SUPFAM" id="SSF69065">
    <property type="entry name" value="RNase III domain-like"/>
    <property type="match status" value="2"/>
</dbReference>
<dbReference type="Proteomes" id="UP000091956">
    <property type="component" value="Unassembled WGS sequence"/>
</dbReference>
<evidence type="ECO:0000256" key="5">
    <source>
        <dbReference type="ARBA" id="ARBA00022723"/>
    </source>
</evidence>
<evidence type="ECO:0000259" key="23">
    <source>
        <dbReference type="PROSITE" id="PS51194"/>
    </source>
</evidence>
<keyword evidence="4" id="KW-0930">Antiviral protein</keyword>
<dbReference type="PROSITE" id="PS51194">
    <property type="entry name" value="HELICASE_CTER"/>
    <property type="match status" value="1"/>
</dbReference>
<keyword evidence="15" id="KW-0464">Manganese</keyword>
<dbReference type="OrthoDB" id="416741at2759"/>
<feature type="domain" description="RNase III" evidence="20">
    <location>
        <begin position="1167"/>
        <end position="1278"/>
    </location>
</feature>
<comment type="cofactor">
    <cofactor evidence="2">
        <name>Mg(2+)</name>
        <dbReference type="ChEBI" id="CHEBI:18420"/>
    </cofactor>
</comment>
<dbReference type="GO" id="GO:0050688">
    <property type="term" value="P:regulation of defense response to virus"/>
    <property type="evidence" value="ECO:0007669"/>
    <property type="project" value="UniProtKB-KW"/>
</dbReference>
<keyword evidence="12" id="KW-0460">Magnesium</keyword>
<dbReference type="CDD" id="cd00593">
    <property type="entry name" value="RIBOc"/>
    <property type="match status" value="2"/>
</dbReference>
<feature type="domain" description="RNase III" evidence="20">
    <location>
        <begin position="1325"/>
        <end position="1492"/>
    </location>
</feature>
<dbReference type="CDD" id="cd18802">
    <property type="entry name" value="SF2_C_dicer"/>
    <property type="match status" value="1"/>
</dbReference>
<organism evidence="25 26">
    <name type="scientific">Pseudogymnoascus verrucosus</name>
    <dbReference type="NCBI Taxonomy" id="342668"/>
    <lineage>
        <taxon>Eukaryota</taxon>
        <taxon>Fungi</taxon>
        <taxon>Dikarya</taxon>
        <taxon>Ascomycota</taxon>
        <taxon>Pezizomycotina</taxon>
        <taxon>Leotiomycetes</taxon>
        <taxon>Thelebolales</taxon>
        <taxon>Thelebolaceae</taxon>
        <taxon>Pseudogymnoascus</taxon>
    </lineage>
</organism>
<dbReference type="InterPro" id="IPR038248">
    <property type="entry name" value="Dicer_dimer_sf"/>
</dbReference>
<feature type="domain" description="PAZ" evidence="21">
    <location>
        <begin position="970"/>
        <end position="1099"/>
    </location>
</feature>
<name>A0A1B8GIG6_9PEZI</name>
<dbReference type="SUPFAM" id="SSF52540">
    <property type="entry name" value="P-loop containing nucleoside triphosphate hydrolases"/>
    <property type="match status" value="1"/>
</dbReference>
<dbReference type="PANTHER" id="PTHR14950:SF62">
    <property type="entry name" value="DICER-LIKE PROTEIN 1"/>
    <property type="match status" value="1"/>
</dbReference>
<dbReference type="FunFam" id="3.30.160.380:FF:000004">
    <property type="entry name" value="Dicer-like protein 1"/>
    <property type="match status" value="1"/>
</dbReference>
<feature type="compositionally biased region" description="Acidic residues" evidence="18">
    <location>
        <begin position="124"/>
        <end position="139"/>
    </location>
</feature>
<dbReference type="GO" id="GO:0030422">
    <property type="term" value="P:siRNA processing"/>
    <property type="evidence" value="ECO:0007669"/>
    <property type="project" value="TreeGrafter"/>
</dbReference>
<evidence type="ECO:0000256" key="12">
    <source>
        <dbReference type="ARBA" id="ARBA00022842"/>
    </source>
</evidence>
<accession>A0A1B8GIG6</accession>
<dbReference type="InterPro" id="IPR036389">
    <property type="entry name" value="RNase_III_sf"/>
</dbReference>
<dbReference type="PROSITE" id="PS51192">
    <property type="entry name" value="HELICASE_ATP_BIND_1"/>
    <property type="match status" value="1"/>
</dbReference>
<feature type="region of interest" description="Disordered" evidence="18">
    <location>
        <begin position="1"/>
        <end position="63"/>
    </location>
</feature>
<dbReference type="GO" id="GO:0005524">
    <property type="term" value="F:ATP binding"/>
    <property type="evidence" value="ECO:0007669"/>
    <property type="project" value="UniProtKB-KW"/>
</dbReference>
<dbReference type="PROSITE" id="PS51327">
    <property type="entry name" value="DICER_DSRBF"/>
    <property type="match status" value="1"/>
</dbReference>
<evidence type="ECO:0000256" key="9">
    <source>
        <dbReference type="ARBA" id="ARBA00022806"/>
    </source>
</evidence>
<dbReference type="STRING" id="342668.A0A1B8GIG6"/>
<dbReference type="Gene3D" id="1.10.1520.10">
    <property type="entry name" value="Ribonuclease III domain"/>
    <property type="match status" value="2"/>
</dbReference>